<name>A0A2T1HRE3_9HYPH</name>
<evidence type="ECO:0000256" key="7">
    <source>
        <dbReference type="SAM" id="Phobius"/>
    </source>
</evidence>
<evidence type="ECO:0000313" key="9">
    <source>
        <dbReference type="Proteomes" id="UP000239772"/>
    </source>
</evidence>
<evidence type="ECO:0000256" key="5">
    <source>
        <dbReference type="ARBA" id="ARBA00022989"/>
    </source>
</evidence>
<comment type="similarity">
    <text evidence="2">Belongs to the FliQ/MopD/SpaQ family.</text>
</comment>
<keyword evidence="8" id="KW-0969">Cilium</keyword>
<feature type="transmembrane region" description="Helical" evidence="7">
    <location>
        <begin position="51"/>
        <end position="74"/>
    </location>
</feature>
<keyword evidence="8" id="KW-0282">Flagellum</keyword>
<organism evidence="8 9">
    <name type="scientific">Alsobacter soli</name>
    <dbReference type="NCBI Taxonomy" id="2109933"/>
    <lineage>
        <taxon>Bacteria</taxon>
        <taxon>Pseudomonadati</taxon>
        <taxon>Pseudomonadota</taxon>
        <taxon>Alphaproteobacteria</taxon>
        <taxon>Hyphomicrobiales</taxon>
        <taxon>Alsobacteraceae</taxon>
        <taxon>Alsobacter</taxon>
    </lineage>
</organism>
<dbReference type="RefSeq" id="WP_106337760.1">
    <property type="nucleotide sequence ID" value="NZ_PVZS01000015.1"/>
</dbReference>
<accession>A0A2T1HRE3</accession>
<feature type="transmembrane region" description="Helical" evidence="7">
    <location>
        <begin position="6"/>
        <end position="39"/>
    </location>
</feature>
<dbReference type="PANTHER" id="PTHR34040">
    <property type="entry name" value="FLAGELLAR BIOSYNTHETIC PROTEIN FLIQ"/>
    <property type="match status" value="1"/>
</dbReference>
<keyword evidence="4 7" id="KW-0812">Transmembrane</keyword>
<dbReference type="Proteomes" id="UP000239772">
    <property type="component" value="Unassembled WGS sequence"/>
</dbReference>
<dbReference type="GO" id="GO:0005886">
    <property type="term" value="C:plasma membrane"/>
    <property type="evidence" value="ECO:0007669"/>
    <property type="project" value="UniProtKB-SubCell"/>
</dbReference>
<reference evidence="9" key="1">
    <citation type="submission" date="2018-03" db="EMBL/GenBank/DDBJ databases">
        <authorList>
            <person name="Sun L."/>
            <person name="Liu H."/>
            <person name="Chen W."/>
            <person name="Huang K."/>
            <person name="Liu W."/>
            <person name="Gao X."/>
        </authorList>
    </citation>
    <scope>NUCLEOTIDE SEQUENCE [LARGE SCALE GENOMIC DNA]</scope>
    <source>
        <strain evidence="9">SH9</strain>
    </source>
</reference>
<keyword evidence="5 7" id="KW-1133">Transmembrane helix</keyword>
<evidence type="ECO:0000256" key="3">
    <source>
        <dbReference type="ARBA" id="ARBA00022475"/>
    </source>
</evidence>
<protein>
    <submittedName>
        <fullName evidence="8">Flagellar biosynthetic protein FliQ</fullName>
    </submittedName>
</protein>
<evidence type="ECO:0000256" key="4">
    <source>
        <dbReference type="ARBA" id="ARBA00022692"/>
    </source>
</evidence>
<dbReference type="PANTHER" id="PTHR34040:SF2">
    <property type="entry name" value="FLAGELLAR BIOSYNTHETIC PROTEIN FLIQ"/>
    <property type="match status" value="1"/>
</dbReference>
<gene>
    <name evidence="8" type="ORF">SLNSH_14670</name>
</gene>
<sequence>MSGDALYQLIYECALAVAVAGAPLLAAATVAGLLISVFQAATQIQDQSLTLVVKIVVMGGLLFMAFATLLGPLVEFSRAAFEFAKLKP</sequence>
<keyword evidence="8" id="KW-0966">Cell projection</keyword>
<dbReference type="AlphaFoldDB" id="A0A2T1HRE3"/>
<evidence type="ECO:0000256" key="6">
    <source>
        <dbReference type="ARBA" id="ARBA00023136"/>
    </source>
</evidence>
<dbReference type="GO" id="GO:0009306">
    <property type="term" value="P:protein secretion"/>
    <property type="evidence" value="ECO:0007669"/>
    <property type="project" value="InterPro"/>
</dbReference>
<keyword evidence="6 7" id="KW-0472">Membrane</keyword>
<dbReference type="Pfam" id="PF01313">
    <property type="entry name" value="Bac_export_3"/>
    <property type="match status" value="1"/>
</dbReference>
<dbReference type="InterPro" id="IPR002191">
    <property type="entry name" value="Bac_export_3"/>
</dbReference>
<evidence type="ECO:0000256" key="1">
    <source>
        <dbReference type="ARBA" id="ARBA00004651"/>
    </source>
</evidence>
<dbReference type="PRINTS" id="PR00952">
    <property type="entry name" value="TYPE3IMQPROT"/>
</dbReference>
<comment type="subcellular location">
    <subcellularLocation>
        <location evidence="1">Cell membrane</location>
        <topology evidence="1">Multi-pass membrane protein</topology>
    </subcellularLocation>
</comment>
<evidence type="ECO:0000313" key="8">
    <source>
        <dbReference type="EMBL" id="PSC04234.1"/>
    </source>
</evidence>
<proteinExistence type="inferred from homology"/>
<keyword evidence="9" id="KW-1185">Reference proteome</keyword>
<keyword evidence="3" id="KW-1003">Cell membrane</keyword>
<dbReference type="OrthoDB" id="9806440at2"/>
<dbReference type="EMBL" id="PVZS01000015">
    <property type="protein sequence ID" value="PSC04234.1"/>
    <property type="molecule type" value="Genomic_DNA"/>
</dbReference>
<comment type="caution">
    <text evidence="8">The sequence shown here is derived from an EMBL/GenBank/DDBJ whole genome shotgun (WGS) entry which is preliminary data.</text>
</comment>
<evidence type="ECO:0000256" key="2">
    <source>
        <dbReference type="ARBA" id="ARBA00006156"/>
    </source>
</evidence>